<dbReference type="Proteomes" id="UP000251002">
    <property type="component" value="Unassembled WGS sequence"/>
</dbReference>
<sequence length="140" mass="16040">MKELQDKEQILIAYYAQYFKGATLEDIKKLDKRLSDAVGEDRYNKAMKELEDEGLVFGIEKAEARKKEDGVDSPMATNEGMLYVNNALNLQSESVEDHQLDYLENNLKTSGLEFTLKPVEEYVMEVIQEQADKKPNENSP</sequence>
<name>A0A365KRD5_9BACL</name>
<evidence type="ECO:0000313" key="1">
    <source>
        <dbReference type="EMBL" id="RAZ75676.1"/>
    </source>
</evidence>
<keyword evidence="2" id="KW-1185">Reference proteome</keyword>
<reference evidence="1 2" key="1">
    <citation type="submission" date="2018-06" db="EMBL/GenBank/DDBJ databases">
        <title>The draft genome sequences of strains SCU63 and S1.</title>
        <authorList>
            <person name="Gan L."/>
        </authorList>
    </citation>
    <scope>NUCLEOTIDE SEQUENCE [LARGE SCALE GENOMIC DNA]</scope>
    <source>
        <strain evidence="1 2">SCU63</strain>
    </source>
</reference>
<dbReference type="RefSeq" id="WP_112224071.1">
    <property type="nucleotide sequence ID" value="NZ_CP047673.1"/>
</dbReference>
<protein>
    <submittedName>
        <fullName evidence="1">Uncharacterized protein</fullName>
    </submittedName>
</protein>
<comment type="caution">
    <text evidence="1">The sequence shown here is derived from an EMBL/GenBank/DDBJ whole genome shotgun (WGS) entry which is preliminary data.</text>
</comment>
<dbReference type="EMBL" id="QLZR01000005">
    <property type="protein sequence ID" value="RAZ75676.1"/>
    <property type="molecule type" value="Genomic_DNA"/>
</dbReference>
<dbReference type="AlphaFoldDB" id="A0A365KRD5"/>
<accession>A0A365KRD5</accession>
<gene>
    <name evidence="1" type="ORF">DP120_12805</name>
</gene>
<evidence type="ECO:0000313" key="2">
    <source>
        <dbReference type="Proteomes" id="UP000251002"/>
    </source>
</evidence>
<organism evidence="1 2">
    <name type="scientific">Planococcus halotolerans</name>
    <dbReference type="NCBI Taxonomy" id="2233542"/>
    <lineage>
        <taxon>Bacteria</taxon>
        <taxon>Bacillati</taxon>
        <taxon>Bacillota</taxon>
        <taxon>Bacilli</taxon>
        <taxon>Bacillales</taxon>
        <taxon>Caryophanaceae</taxon>
        <taxon>Planococcus</taxon>
    </lineage>
</organism>
<proteinExistence type="predicted"/>